<gene>
    <name evidence="2" type="ORF">CISG_09001</name>
</gene>
<evidence type="ECO:0000313" key="2">
    <source>
        <dbReference type="EMBL" id="KMU81356.1"/>
    </source>
</evidence>
<dbReference type="STRING" id="454286.A0A0J8R8Y7"/>
<dbReference type="SUPFAM" id="SSF50978">
    <property type="entry name" value="WD40 repeat-like"/>
    <property type="match status" value="1"/>
</dbReference>
<dbReference type="PANTHER" id="PTHR13211">
    <property type="entry name" value="TELOMERASE CAJAL BODY PROTEIN 1"/>
    <property type="match status" value="1"/>
</dbReference>
<evidence type="ECO:0000256" key="1">
    <source>
        <dbReference type="SAM" id="MobiDB-lite"/>
    </source>
</evidence>
<dbReference type="InterPro" id="IPR051150">
    <property type="entry name" value="SWT21/TCAB1_mRNA_Telomere"/>
</dbReference>
<dbReference type="InterPro" id="IPR036322">
    <property type="entry name" value="WD40_repeat_dom_sf"/>
</dbReference>
<dbReference type="Proteomes" id="UP000054559">
    <property type="component" value="Unassembled WGS sequence"/>
</dbReference>
<protein>
    <submittedName>
        <fullName evidence="2">Uncharacterized protein</fullName>
    </submittedName>
</protein>
<organism evidence="2 3">
    <name type="scientific">Coccidioides immitis RMSCC 3703</name>
    <dbReference type="NCBI Taxonomy" id="454286"/>
    <lineage>
        <taxon>Eukaryota</taxon>
        <taxon>Fungi</taxon>
        <taxon>Dikarya</taxon>
        <taxon>Ascomycota</taxon>
        <taxon>Pezizomycotina</taxon>
        <taxon>Eurotiomycetes</taxon>
        <taxon>Eurotiomycetidae</taxon>
        <taxon>Onygenales</taxon>
        <taxon>Onygenaceae</taxon>
        <taxon>Coccidioides</taxon>
    </lineage>
</organism>
<feature type="region of interest" description="Disordered" evidence="1">
    <location>
        <begin position="20"/>
        <end position="45"/>
    </location>
</feature>
<sequence length="296" mass="32302">MVEQGPEAWNLKCVASTNVPGDTPVPSDQNLLPGQSLAGSPEHRVTRGTPSNYFKSADWTADGTTIVTNSADNHIRTFVLPPDLLEEKEVPHSITPYYTLCSKEPVYSLSIYPFFSLQDTSAAILLSSVRDHPIRLTSALYPGLIASYSLISPTTEAFITPHSILYPATLTGTHFLTGSDSLICLFDVSRPGKDGPVSRMPTIPSKRNKMVGGGIGMKGIISTLAENLRETGSLQPVHLQDILDFMRPMAAVILLPRSVWQGRKQNAELEGRALLKFCGVLVADIYMWQKGKAMEC</sequence>
<name>A0A0J8R8Y7_COCIT</name>
<dbReference type="EMBL" id="DS268198">
    <property type="protein sequence ID" value="KMU81356.1"/>
    <property type="molecule type" value="Genomic_DNA"/>
</dbReference>
<accession>A0A0J8R8Y7</accession>
<dbReference type="AlphaFoldDB" id="A0A0J8R8Y7"/>
<reference evidence="3" key="1">
    <citation type="journal article" date="2010" name="Genome Res.">
        <title>Population genomic sequencing of Coccidioides fungi reveals recent hybridization and transposon control.</title>
        <authorList>
            <person name="Neafsey D.E."/>
            <person name="Barker B.M."/>
            <person name="Sharpton T.J."/>
            <person name="Stajich J.E."/>
            <person name="Park D.J."/>
            <person name="Whiston E."/>
            <person name="Hung C.-Y."/>
            <person name="McMahan C."/>
            <person name="White J."/>
            <person name="Sykes S."/>
            <person name="Heiman D."/>
            <person name="Young S."/>
            <person name="Zeng Q."/>
            <person name="Abouelleil A."/>
            <person name="Aftuck L."/>
            <person name="Bessette D."/>
            <person name="Brown A."/>
            <person name="FitzGerald M."/>
            <person name="Lui A."/>
            <person name="Macdonald J.P."/>
            <person name="Priest M."/>
            <person name="Orbach M.J."/>
            <person name="Galgiani J.N."/>
            <person name="Kirkland T.N."/>
            <person name="Cole G.T."/>
            <person name="Birren B.W."/>
            <person name="Henn M.R."/>
            <person name="Taylor J.W."/>
            <person name="Rounsley S.D."/>
        </authorList>
    </citation>
    <scope>NUCLEOTIDE SEQUENCE [LARGE SCALE GENOMIC DNA]</scope>
    <source>
        <strain evidence="3">RMSCC 3703</strain>
    </source>
</reference>
<feature type="compositionally biased region" description="Polar residues" evidence="1">
    <location>
        <begin position="20"/>
        <end position="33"/>
    </location>
</feature>
<evidence type="ECO:0000313" key="3">
    <source>
        <dbReference type="Proteomes" id="UP000054559"/>
    </source>
</evidence>
<dbReference type="PANTHER" id="PTHR13211:SF0">
    <property type="entry name" value="TELOMERASE CAJAL BODY PROTEIN 1"/>
    <property type="match status" value="1"/>
</dbReference>
<dbReference type="OrthoDB" id="239865at2759"/>
<proteinExistence type="predicted"/>